<feature type="region of interest" description="Disordered" evidence="2">
    <location>
        <begin position="1"/>
        <end position="22"/>
    </location>
</feature>
<dbReference type="InterPro" id="IPR001878">
    <property type="entry name" value="Znf_CCHC"/>
</dbReference>
<proteinExistence type="predicted"/>
<reference evidence="4 5" key="1">
    <citation type="journal article" date="2024" name="G3 (Bethesda)">
        <title>Genome assembly of Hibiscus sabdariffa L. provides insights into metabolisms of medicinal natural products.</title>
        <authorList>
            <person name="Kim T."/>
        </authorList>
    </citation>
    <scope>NUCLEOTIDE SEQUENCE [LARGE SCALE GENOMIC DNA]</scope>
    <source>
        <strain evidence="4">TK-2024</strain>
        <tissue evidence="4">Old leaves</tissue>
    </source>
</reference>
<dbReference type="InterPro" id="IPR025558">
    <property type="entry name" value="DUF4283"/>
</dbReference>
<dbReference type="EMBL" id="JBBPBN010000004">
    <property type="protein sequence ID" value="KAK9042088.1"/>
    <property type="molecule type" value="Genomic_DNA"/>
</dbReference>
<evidence type="ECO:0000256" key="2">
    <source>
        <dbReference type="SAM" id="MobiDB-lite"/>
    </source>
</evidence>
<gene>
    <name evidence="4" type="ORF">V6N11_017167</name>
</gene>
<evidence type="ECO:0000256" key="1">
    <source>
        <dbReference type="PROSITE-ProRule" id="PRU00047"/>
    </source>
</evidence>
<evidence type="ECO:0000259" key="3">
    <source>
        <dbReference type="PROSITE" id="PS50158"/>
    </source>
</evidence>
<dbReference type="Pfam" id="PF14111">
    <property type="entry name" value="DUF4283"/>
    <property type="match status" value="1"/>
</dbReference>
<protein>
    <recommendedName>
        <fullName evidence="3">CCHC-type domain-containing protein</fullName>
    </recommendedName>
</protein>
<evidence type="ECO:0000313" key="4">
    <source>
        <dbReference type="EMBL" id="KAK9042088.1"/>
    </source>
</evidence>
<dbReference type="Proteomes" id="UP001396334">
    <property type="component" value="Unassembled WGS sequence"/>
</dbReference>
<feature type="compositionally biased region" description="Polar residues" evidence="2">
    <location>
        <begin position="1"/>
        <end position="10"/>
    </location>
</feature>
<keyword evidence="1" id="KW-0479">Metal-binding</keyword>
<dbReference type="PANTHER" id="PTHR31286:SF99">
    <property type="entry name" value="DUF4283 DOMAIN-CONTAINING PROTEIN"/>
    <property type="match status" value="1"/>
</dbReference>
<organism evidence="4 5">
    <name type="scientific">Hibiscus sabdariffa</name>
    <name type="common">roselle</name>
    <dbReference type="NCBI Taxonomy" id="183260"/>
    <lineage>
        <taxon>Eukaryota</taxon>
        <taxon>Viridiplantae</taxon>
        <taxon>Streptophyta</taxon>
        <taxon>Embryophyta</taxon>
        <taxon>Tracheophyta</taxon>
        <taxon>Spermatophyta</taxon>
        <taxon>Magnoliopsida</taxon>
        <taxon>eudicotyledons</taxon>
        <taxon>Gunneridae</taxon>
        <taxon>Pentapetalae</taxon>
        <taxon>rosids</taxon>
        <taxon>malvids</taxon>
        <taxon>Malvales</taxon>
        <taxon>Malvaceae</taxon>
        <taxon>Malvoideae</taxon>
        <taxon>Hibiscus</taxon>
    </lineage>
</organism>
<keyword evidence="1" id="KW-0862">Zinc</keyword>
<evidence type="ECO:0000313" key="5">
    <source>
        <dbReference type="Proteomes" id="UP001396334"/>
    </source>
</evidence>
<dbReference type="PANTHER" id="PTHR31286">
    <property type="entry name" value="GLYCINE-RICH CELL WALL STRUCTURAL PROTEIN 1.8-LIKE"/>
    <property type="match status" value="1"/>
</dbReference>
<name>A0ABR2TX83_9ROSI</name>
<keyword evidence="5" id="KW-1185">Reference proteome</keyword>
<keyword evidence="1" id="KW-0863">Zinc-finger</keyword>
<accession>A0ABR2TX83</accession>
<comment type="caution">
    <text evidence="4">The sequence shown here is derived from an EMBL/GenBank/DDBJ whole genome shotgun (WGS) entry which is preliminary data.</text>
</comment>
<feature type="domain" description="CCHC-type" evidence="3">
    <location>
        <begin position="207"/>
        <end position="221"/>
    </location>
</feature>
<dbReference type="InterPro" id="IPR040256">
    <property type="entry name" value="At4g02000-like"/>
</dbReference>
<feature type="region of interest" description="Disordered" evidence="2">
    <location>
        <begin position="318"/>
        <end position="343"/>
    </location>
</feature>
<sequence length="440" mass="48900">MRVSDSSETIPSYKDKLTGGSDRAIDDDLVSLDDDDIDLLEDDVQTGEADGIPFIIFSDRVKDLAIKSMEFTLVLKVLGQRTTLFNRITAIWKLSHQIKIIDIENDYFLMKFSSRSNYIHVLTDGPWTIFGHHITVEPWSADFDPQQDHPSRILPWVVKIDYQTDYGRRGRFARMAVKINLKQPLVSKNAINGQIQFVEYESLPMVCFKCGTYGHVTERCPLTQVNAGDTTVQTSPMACRKVIPSEPFGPWMLVERRQRRQNKPAVPIETHVATTPPQGSRFNPIFMEDNVVDEFGHHPIPPIDLSNAKLLDPTPILPKEEPIPPSPAPPLATNDKTVRTKSKGKIPLSVRKPPAVVLAPKNTNIMPRKSGMSLPSTSRLLKGRHVTKILDPVKHGAMEVSHASAPIVIAKSPAKHGAPTSSAIVTSQGTFVVDTEGMVE</sequence>
<dbReference type="PROSITE" id="PS50158">
    <property type="entry name" value="ZF_CCHC"/>
    <property type="match status" value="1"/>
</dbReference>